<sequence>MVCDGLHGGRSDAAVSERPGRGLVAWGTQAQDGSCLPENIEKQVPRQPLAVGAIWWPEAAPTLTTSPRTLGSSRGFYGDEDF</sequence>
<accession>A0A5B7JXS0</accession>
<organism evidence="2 3">
    <name type="scientific">Portunus trituberculatus</name>
    <name type="common">Swimming crab</name>
    <name type="synonym">Neptunus trituberculatus</name>
    <dbReference type="NCBI Taxonomy" id="210409"/>
    <lineage>
        <taxon>Eukaryota</taxon>
        <taxon>Metazoa</taxon>
        <taxon>Ecdysozoa</taxon>
        <taxon>Arthropoda</taxon>
        <taxon>Crustacea</taxon>
        <taxon>Multicrustacea</taxon>
        <taxon>Malacostraca</taxon>
        <taxon>Eumalacostraca</taxon>
        <taxon>Eucarida</taxon>
        <taxon>Decapoda</taxon>
        <taxon>Pleocyemata</taxon>
        <taxon>Brachyura</taxon>
        <taxon>Eubrachyura</taxon>
        <taxon>Portunoidea</taxon>
        <taxon>Portunidae</taxon>
        <taxon>Portuninae</taxon>
        <taxon>Portunus</taxon>
    </lineage>
</organism>
<reference evidence="2 3" key="1">
    <citation type="submission" date="2019-05" db="EMBL/GenBank/DDBJ databases">
        <title>Another draft genome of Portunus trituberculatus and its Hox gene families provides insights of decapod evolution.</title>
        <authorList>
            <person name="Jeong J.-H."/>
            <person name="Song I."/>
            <person name="Kim S."/>
            <person name="Choi T."/>
            <person name="Kim D."/>
            <person name="Ryu S."/>
            <person name="Kim W."/>
        </authorList>
    </citation>
    <scope>NUCLEOTIDE SEQUENCE [LARGE SCALE GENOMIC DNA]</scope>
    <source>
        <tissue evidence="2">Muscle</tissue>
    </source>
</reference>
<gene>
    <name evidence="2" type="ORF">E2C01_097218</name>
</gene>
<name>A0A5B7JXS0_PORTR</name>
<evidence type="ECO:0000313" key="3">
    <source>
        <dbReference type="Proteomes" id="UP000324222"/>
    </source>
</evidence>
<keyword evidence="3" id="KW-1185">Reference proteome</keyword>
<protein>
    <submittedName>
        <fullName evidence="2">Uncharacterized protein</fullName>
    </submittedName>
</protein>
<feature type="compositionally biased region" description="Polar residues" evidence="1">
    <location>
        <begin position="63"/>
        <end position="72"/>
    </location>
</feature>
<proteinExistence type="predicted"/>
<feature type="region of interest" description="Disordered" evidence="1">
    <location>
        <begin position="63"/>
        <end position="82"/>
    </location>
</feature>
<evidence type="ECO:0000313" key="2">
    <source>
        <dbReference type="EMBL" id="MPD01681.1"/>
    </source>
</evidence>
<dbReference type="Proteomes" id="UP000324222">
    <property type="component" value="Unassembled WGS sequence"/>
</dbReference>
<comment type="caution">
    <text evidence="2">The sequence shown here is derived from an EMBL/GenBank/DDBJ whole genome shotgun (WGS) entry which is preliminary data.</text>
</comment>
<dbReference type="EMBL" id="VSRR010128150">
    <property type="protein sequence ID" value="MPD01681.1"/>
    <property type="molecule type" value="Genomic_DNA"/>
</dbReference>
<evidence type="ECO:0000256" key="1">
    <source>
        <dbReference type="SAM" id="MobiDB-lite"/>
    </source>
</evidence>
<dbReference type="AlphaFoldDB" id="A0A5B7JXS0"/>